<dbReference type="SUPFAM" id="SSF52540">
    <property type="entry name" value="P-loop containing nucleoside triphosphate hydrolases"/>
    <property type="match status" value="1"/>
</dbReference>
<feature type="domain" description="PTS EIIA type-4" evidence="6">
    <location>
        <begin position="555"/>
        <end position="684"/>
    </location>
</feature>
<dbReference type="GO" id="GO:0006355">
    <property type="term" value="P:regulation of DNA-templated transcription"/>
    <property type="evidence" value="ECO:0007669"/>
    <property type="project" value="InterPro"/>
</dbReference>
<dbReference type="Pfam" id="PF01978">
    <property type="entry name" value="TrmB"/>
    <property type="match status" value="1"/>
</dbReference>
<dbReference type="PROSITE" id="PS00676">
    <property type="entry name" value="SIGMA54_INTERACT_2"/>
    <property type="match status" value="1"/>
</dbReference>
<name>A0A410DZL5_9CLOT</name>
<dbReference type="InterPro" id="IPR036390">
    <property type="entry name" value="WH_DNA-bd_sf"/>
</dbReference>
<evidence type="ECO:0000313" key="8">
    <source>
        <dbReference type="EMBL" id="QAA34520.1"/>
    </source>
</evidence>
<dbReference type="Gene3D" id="1.10.10.10">
    <property type="entry name" value="Winged helix-like DNA-binding domain superfamily/Winged helix DNA-binding domain"/>
    <property type="match status" value="1"/>
</dbReference>
<dbReference type="GO" id="GO:0016020">
    <property type="term" value="C:membrane"/>
    <property type="evidence" value="ECO:0007669"/>
    <property type="project" value="InterPro"/>
</dbReference>
<dbReference type="AlphaFoldDB" id="A0A410DZL5"/>
<dbReference type="Pfam" id="PF03610">
    <property type="entry name" value="EIIA-man"/>
    <property type="match status" value="1"/>
</dbReference>
<dbReference type="InterPro" id="IPR002831">
    <property type="entry name" value="Tscrpt_reg_TrmB_N"/>
</dbReference>
<evidence type="ECO:0000256" key="1">
    <source>
        <dbReference type="ARBA" id="ARBA00022679"/>
    </source>
</evidence>
<dbReference type="PROSITE" id="PS51372">
    <property type="entry name" value="PRD_2"/>
    <property type="match status" value="2"/>
</dbReference>
<organism evidence="8 9">
    <name type="scientific">Clostridium manihotivorum</name>
    <dbReference type="NCBI Taxonomy" id="2320868"/>
    <lineage>
        <taxon>Bacteria</taxon>
        <taxon>Bacillati</taxon>
        <taxon>Bacillota</taxon>
        <taxon>Clostridia</taxon>
        <taxon>Eubacteriales</taxon>
        <taxon>Clostridiaceae</taxon>
        <taxon>Clostridium</taxon>
    </lineage>
</organism>
<feature type="domain" description="PRD" evidence="7">
    <location>
        <begin position="447"/>
        <end position="552"/>
    </location>
</feature>
<evidence type="ECO:0000256" key="3">
    <source>
        <dbReference type="ARBA" id="ARBA00022840"/>
    </source>
</evidence>
<dbReference type="GO" id="GO:0003677">
    <property type="term" value="F:DNA binding"/>
    <property type="evidence" value="ECO:0007669"/>
    <property type="project" value="UniProtKB-KW"/>
</dbReference>
<keyword evidence="3" id="KW-0067">ATP-binding</keyword>
<feature type="domain" description="PRD" evidence="7">
    <location>
        <begin position="810"/>
        <end position="909"/>
    </location>
</feature>
<dbReference type="SUPFAM" id="SSF53062">
    <property type="entry name" value="PTS system fructose IIA component-like"/>
    <property type="match status" value="1"/>
</dbReference>
<dbReference type="Gene3D" id="3.40.50.510">
    <property type="entry name" value="Phosphotransferase system, mannose-type IIA component"/>
    <property type="match status" value="1"/>
</dbReference>
<dbReference type="InterPro" id="IPR011608">
    <property type="entry name" value="PRD"/>
</dbReference>
<dbReference type="Gene3D" id="3.40.50.300">
    <property type="entry name" value="P-loop containing nucleotide triphosphate hydrolases"/>
    <property type="match status" value="1"/>
</dbReference>
<dbReference type="PANTHER" id="PTHR32071:SF38">
    <property type="entry name" value="PSP OPERON TRANSCRIPTIONAL ACTIVATOR"/>
    <property type="match status" value="1"/>
</dbReference>
<dbReference type="GO" id="GO:0005524">
    <property type="term" value="F:ATP binding"/>
    <property type="evidence" value="ECO:0007669"/>
    <property type="project" value="UniProtKB-KW"/>
</dbReference>
<dbReference type="InterPro" id="IPR025943">
    <property type="entry name" value="Sigma_54_int_dom_ATP-bd_2"/>
</dbReference>
<gene>
    <name evidence="8" type="ORF">C1I91_24375</name>
</gene>
<dbReference type="InterPro" id="IPR036634">
    <property type="entry name" value="PRD_sf"/>
</dbReference>
<dbReference type="Pfam" id="PF00158">
    <property type="entry name" value="Sigma54_activat"/>
    <property type="match status" value="1"/>
</dbReference>
<sequence>MTKSEEMIFNYLKDRCNEQMKKDKDKQAGCTTKEIAEDLDLQRTNVSAVLNKLCASGKVYKIKGKPTIYAIALSEEGEQSIKAEGSFETLIGKQGSLKKCIQQAKAAMLYPPNGLHTLLLGPTGVGKTMFAELMYKFTIEQSIMPHNAPFVAFNCADYANNPQLLLSHLFGSKKGSFTGADKDRQGLVDKANGGILFLDEIHRLPPEGQEMLFMLIDKGVYTPLGDIDNKKNSKVLIICATTEDVDSTLLATFTRRIPITINVPALKERTLEERFELICEFFKTESIRIGKEITVSTDTIRALLLYNCSGNIGQLKSDIQLGCANAFLKFVSKGRKSIAVHSTDFSSNVRQGLVMYKQYSQRVDEIIKDDTKLSFNFKGTKLHVDSNNGVLPDNFYDSIEKRIQELKDRGVEEADINFIMSFDIKNYFNKYIGKFEQEVNKEELSKIVDKNIITIVENFLKTASEQLKRIFPTKVFYGLCLHISSSIERIMHQKNIVNHNLTEIIQKHGEEYGLALIIANKLEEEFDIKIPADEVGFIAMFLCIDDLDEESEGSKPIVVVAMHGRSTASSMVEVANKLVGGNNVYAYDMNLDKKPKIAYQELKELIIENHQGAGVILLVDMGSLGMFGELITEETGIEIRVIDMVSTLLVIECSRKAQTNNNIHQIWEEVQHSISFLSNYSTSLTQNYIPSKDNIIITNCITGEGSAVKLKNMIEERVNLSDKDIQVIAISANDKKEMYNTINVLSKGKKIIAIVGTVNPNIYDIPFIPTSELFFDSNYTRIKDIVKRIKTPDDIYKEIFESLEKEITEINIMEFKPLCIELIDEIRRTITVDMDIYKVSGFILHLACAVVRLINNEKASVCTRREEIKSTYGKEYDNLKKSLLPIERYYNIEFSPDELCYIIMIIFSI</sequence>
<dbReference type="SUPFAM" id="SSF63520">
    <property type="entry name" value="PTS-regulatory domain, PRD"/>
    <property type="match status" value="2"/>
</dbReference>
<dbReference type="EMBL" id="CP025746">
    <property type="protein sequence ID" value="QAA34520.1"/>
    <property type="molecule type" value="Genomic_DNA"/>
</dbReference>
<reference evidence="8 9" key="1">
    <citation type="submission" date="2018-01" db="EMBL/GenBank/DDBJ databases">
        <title>Genome Sequencing and Assembly of Anaerobacter polyendosporus strain CT4.</title>
        <authorList>
            <person name="Tachaapaikoon C."/>
            <person name="Sutheeworapong S."/>
            <person name="Jenjaroenpun P."/>
            <person name="Wongsurawat T."/>
            <person name="Nookeaw I."/>
            <person name="Cheawchanlertfa P."/>
            <person name="Kosugi A."/>
            <person name="Cheevadhanarak S."/>
            <person name="Ratanakhanokchai K."/>
        </authorList>
    </citation>
    <scope>NUCLEOTIDE SEQUENCE [LARGE SCALE GENOMIC DNA]</scope>
    <source>
        <strain evidence="8 9">CT4</strain>
    </source>
</reference>
<dbReference type="InterPro" id="IPR036388">
    <property type="entry name" value="WH-like_DNA-bd_sf"/>
</dbReference>
<dbReference type="InterPro" id="IPR027417">
    <property type="entry name" value="P-loop_NTPase"/>
</dbReference>
<dbReference type="GO" id="GO:0016740">
    <property type="term" value="F:transferase activity"/>
    <property type="evidence" value="ECO:0007669"/>
    <property type="project" value="UniProtKB-KW"/>
</dbReference>
<protein>
    <submittedName>
        <fullName evidence="8">Sigma-54-dependent transcriptional regulator</fullName>
    </submittedName>
</protein>
<feature type="domain" description="Sigma-54 factor interaction" evidence="5">
    <location>
        <begin position="90"/>
        <end position="324"/>
    </location>
</feature>
<keyword evidence="2" id="KW-0547">Nucleotide-binding</keyword>
<dbReference type="SUPFAM" id="SSF46785">
    <property type="entry name" value="Winged helix' DNA-binding domain"/>
    <property type="match status" value="1"/>
</dbReference>
<dbReference type="InterPro" id="IPR003593">
    <property type="entry name" value="AAA+_ATPase"/>
</dbReference>
<evidence type="ECO:0000256" key="2">
    <source>
        <dbReference type="ARBA" id="ARBA00022741"/>
    </source>
</evidence>
<evidence type="ECO:0000259" key="5">
    <source>
        <dbReference type="PROSITE" id="PS50045"/>
    </source>
</evidence>
<accession>A0A410DZL5</accession>
<dbReference type="InterPro" id="IPR004701">
    <property type="entry name" value="PTS_EIIA_man-typ"/>
</dbReference>
<dbReference type="InterPro" id="IPR036662">
    <property type="entry name" value="PTS_EIIA_man-typ_sf"/>
</dbReference>
<keyword evidence="9" id="KW-1185">Reference proteome</keyword>
<dbReference type="Gene3D" id="1.10.1790.10">
    <property type="entry name" value="PRD domain"/>
    <property type="match status" value="2"/>
</dbReference>
<proteinExistence type="predicted"/>
<dbReference type="PROSITE" id="PS50045">
    <property type="entry name" value="SIGMA54_INTERACT_4"/>
    <property type="match status" value="1"/>
</dbReference>
<evidence type="ECO:0000256" key="4">
    <source>
        <dbReference type="ARBA" id="ARBA00023125"/>
    </source>
</evidence>
<dbReference type="GO" id="GO:0009401">
    <property type="term" value="P:phosphoenolpyruvate-dependent sugar phosphotransferase system"/>
    <property type="evidence" value="ECO:0007669"/>
    <property type="project" value="InterPro"/>
</dbReference>
<dbReference type="Pfam" id="PF00874">
    <property type="entry name" value="PRD"/>
    <property type="match status" value="2"/>
</dbReference>
<dbReference type="RefSeq" id="WP_128215233.1">
    <property type="nucleotide sequence ID" value="NZ_CP025746.1"/>
</dbReference>
<evidence type="ECO:0000259" key="7">
    <source>
        <dbReference type="PROSITE" id="PS51372"/>
    </source>
</evidence>
<keyword evidence="4" id="KW-0238">DNA-binding</keyword>
<dbReference type="OrthoDB" id="9765164at2"/>
<dbReference type="Proteomes" id="UP000286268">
    <property type="component" value="Chromosome"/>
</dbReference>
<keyword evidence="1" id="KW-0808">Transferase</keyword>
<evidence type="ECO:0000259" key="6">
    <source>
        <dbReference type="PROSITE" id="PS51096"/>
    </source>
</evidence>
<dbReference type="KEGG" id="cmah:C1I91_24375"/>
<dbReference type="SMART" id="SM00382">
    <property type="entry name" value="AAA"/>
    <property type="match status" value="1"/>
</dbReference>
<evidence type="ECO:0000313" key="9">
    <source>
        <dbReference type="Proteomes" id="UP000286268"/>
    </source>
</evidence>
<dbReference type="PROSITE" id="PS51096">
    <property type="entry name" value="PTS_EIIA_TYPE_4"/>
    <property type="match status" value="1"/>
</dbReference>
<dbReference type="PANTHER" id="PTHR32071">
    <property type="entry name" value="TRANSCRIPTIONAL REGULATORY PROTEIN"/>
    <property type="match status" value="1"/>
</dbReference>
<dbReference type="CDD" id="cd00009">
    <property type="entry name" value="AAA"/>
    <property type="match status" value="1"/>
</dbReference>
<dbReference type="InterPro" id="IPR002078">
    <property type="entry name" value="Sigma_54_int"/>
</dbReference>